<dbReference type="AlphaFoldDB" id="A0A0E9PZ83"/>
<organism evidence="1">
    <name type="scientific">Anguilla anguilla</name>
    <name type="common">European freshwater eel</name>
    <name type="synonym">Muraena anguilla</name>
    <dbReference type="NCBI Taxonomy" id="7936"/>
    <lineage>
        <taxon>Eukaryota</taxon>
        <taxon>Metazoa</taxon>
        <taxon>Chordata</taxon>
        <taxon>Craniata</taxon>
        <taxon>Vertebrata</taxon>
        <taxon>Euteleostomi</taxon>
        <taxon>Actinopterygii</taxon>
        <taxon>Neopterygii</taxon>
        <taxon>Teleostei</taxon>
        <taxon>Anguilliformes</taxon>
        <taxon>Anguillidae</taxon>
        <taxon>Anguilla</taxon>
    </lineage>
</organism>
<reference evidence="1" key="2">
    <citation type="journal article" date="2015" name="Fish Shellfish Immunol.">
        <title>Early steps in the European eel (Anguilla anguilla)-Vibrio vulnificus interaction in the gills: Role of the RtxA13 toxin.</title>
        <authorList>
            <person name="Callol A."/>
            <person name="Pajuelo D."/>
            <person name="Ebbesson L."/>
            <person name="Teles M."/>
            <person name="MacKenzie S."/>
            <person name="Amaro C."/>
        </authorList>
    </citation>
    <scope>NUCLEOTIDE SEQUENCE</scope>
</reference>
<accession>A0A0E9PZ83</accession>
<evidence type="ECO:0000313" key="1">
    <source>
        <dbReference type="EMBL" id="JAH09936.1"/>
    </source>
</evidence>
<name>A0A0E9PZ83_ANGAN</name>
<sequence length="25" mass="3006">MTIFSKYSFPKEYLQFGSMVLNFRA</sequence>
<protein>
    <submittedName>
        <fullName evidence="1">Uncharacterized protein</fullName>
    </submittedName>
</protein>
<proteinExistence type="predicted"/>
<dbReference type="EMBL" id="GBXM01098641">
    <property type="protein sequence ID" value="JAH09936.1"/>
    <property type="molecule type" value="Transcribed_RNA"/>
</dbReference>
<reference evidence="1" key="1">
    <citation type="submission" date="2014-11" db="EMBL/GenBank/DDBJ databases">
        <authorList>
            <person name="Amaro Gonzalez C."/>
        </authorList>
    </citation>
    <scope>NUCLEOTIDE SEQUENCE</scope>
</reference>